<reference evidence="2" key="1">
    <citation type="submission" date="2020-02" db="EMBL/GenBank/DDBJ databases">
        <authorList>
            <person name="Meier V. D."/>
        </authorList>
    </citation>
    <scope>NUCLEOTIDE SEQUENCE</scope>
    <source>
        <strain evidence="2">AVDCRST_MAG31</strain>
    </source>
</reference>
<organism evidence="2">
    <name type="scientific">uncultured Sphingomonas sp</name>
    <dbReference type="NCBI Taxonomy" id="158754"/>
    <lineage>
        <taxon>Bacteria</taxon>
        <taxon>Pseudomonadati</taxon>
        <taxon>Pseudomonadota</taxon>
        <taxon>Alphaproteobacteria</taxon>
        <taxon>Sphingomonadales</taxon>
        <taxon>Sphingomonadaceae</taxon>
        <taxon>Sphingomonas</taxon>
        <taxon>environmental samples</taxon>
    </lineage>
</organism>
<dbReference type="AlphaFoldDB" id="A0A6J4SR70"/>
<feature type="non-terminal residue" evidence="2">
    <location>
        <position position="1"/>
    </location>
</feature>
<proteinExistence type="predicted"/>
<evidence type="ECO:0000313" key="2">
    <source>
        <dbReference type="EMBL" id="CAA9503061.1"/>
    </source>
</evidence>
<dbReference type="EMBL" id="CADCWA010000037">
    <property type="protein sequence ID" value="CAA9503061.1"/>
    <property type="molecule type" value="Genomic_DNA"/>
</dbReference>
<accession>A0A6J4SR70</accession>
<feature type="compositionally biased region" description="Basic and acidic residues" evidence="1">
    <location>
        <begin position="36"/>
        <end position="56"/>
    </location>
</feature>
<gene>
    <name evidence="2" type="ORF">AVDCRST_MAG31-504</name>
</gene>
<feature type="region of interest" description="Disordered" evidence="1">
    <location>
        <begin position="1"/>
        <end position="70"/>
    </location>
</feature>
<name>A0A6J4SR70_9SPHN</name>
<sequence>DEGAEAQAAGQPRHTVRGSGGPASANRSEGAGGRARAIEARTGGDERVCRGTEAKHPPRSAAIHPSIRCM</sequence>
<feature type="non-terminal residue" evidence="2">
    <location>
        <position position="70"/>
    </location>
</feature>
<protein>
    <submittedName>
        <fullName evidence="2">Uncharacterized protein</fullName>
    </submittedName>
</protein>
<evidence type="ECO:0000256" key="1">
    <source>
        <dbReference type="SAM" id="MobiDB-lite"/>
    </source>
</evidence>